<feature type="transmembrane region" description="Helical" evidence="11">
    <location>
        <begin position="437"/>
        <end position="459"/>
    </location>
</feature>
<dbReference type="FunFam" id="2.130.10.10:FF:000415">
    <property type="entry name" value="WD repeat domain 63"/>
    <property type="match status" value="1"/>
</dbReference>
<evidence type="ECO:0000256" key="3">
    <source>
        <dbReference type="ARBA" id="ARBA00022574"/>
    </source>
</evidence>
<keyword evidence="2" id="KW-0963">Cytoplasm</keyword>
<protein>
    <recommendedName>
        <fullName evidence="8">Dynein axonemal intermediate chain 3</fullName>
    </recommendedName>
    <alternativeName>
        <fullName evidence="9">WD repeat-containing protein 63</fullName>
    </alternativeName>
</protein>
<comment type="function">
    <text evidence="6">Acts as a negative regulator of cell migration, invasion, and metastasis downstream of p53/TP53, through inhibition of Arp2/3 complex-mediated actin polymerization. Via its association with the multisubunit axonemal dynein complex, is potentially involved in the regulation of cilia function. May play a role in osteogenesis of dental tissue-derived mesenchymal stem cells.</text>
</comment>
<keyword evidence="11" id="KW-0472">Membrane</keyword>
<feature type="non-terminal residue" evidence="12">
    <location>
        <position position="1"/>
    </location>
</feature>
<feature type="region of interest" description="Disordered" evidence="10">
    <location>
        <begin position="891"/>
        <end position="914"/>
    </location>
</feature>
<evidence type="ECO:0000256" key="8">
    <source>
        <dbReference type="ARBA" id="ARBA00072658"/>
    </source>
</evidence>
<feature type="compositionally biased region" description="Polar residues" evidence="10">
    <location>
        <begin position="26"/>
        <end position="35"/>
    </location>
</feature>
<keyword evidence="11" id="KW-0812">Transmembrane</keyword>
<evidence type="ECO:0000256" key="9">
    <source>
        <dbReference type="ARBA" id="ARBA00075733"/>
    </source>
</evidence>
<feature type="compositionally biased region" description="Polar residues" evidence="10">
    <location>
        <begin position="7"/>
        <end position="19"/>
    </location>
</feature>
<evidence type="ECO:0000256" key="5">
    <source>
        <dbReference type="ARBA" id="ARBA00023054"/>
    </source>
</evidence>
<dbReference type="InterPro" id="IPR015943">
    <property type="entry name" value="WD40/YVTN_repeat-like_dom_sf"/>
</dbReference>
<evidence type="ECO:0000256" key="11">
    <source>
        <dbReference type="SAM" id="Phobius"/>
    </source>
</evidence>
<evidence type="ECO:0000256" key="10">
    <source>
        <dbReference type="SAM" id="MobiDB-lite"/>
    </source>
</evidence>
<dbReference type="GO" id="GO:0036159">
    <property type="term" value="P:inner dynein arm assembly"/>
    <property type="evidence" value="ECO:0007669"/>
    <property type="project" value="TreeGrafter"/>
</dbReference>
<proteinExistence type="predicted"/>
<sequence>MADKGNQKSTKTPLTNSKVSGKRPKSSTSIVSNKASGKPKPGSGKKVDSTSNVESAGEPVPPEDIFPLVLTSATQELFQCRADEDVTQENPFKILRKEEILQDMKTRAAVSDFHPVKQLVLNYPGEELLLVFDRDFSYGQSFYLAGTEEAKERILHVQEPTDADVVEEESLLEMPVYKTSEPHPWVSLGSELEIEEESVKDSRNRLRYRASRVRREFGAQVQFTDRNASAAKDGYIECPPYQDKSFCIKQLERDTGTQAIPDLWDSSTQTQWKFPKNTWTQYVPREFTEEEKENCMNSENLRNFITSVALRFEIAVQQNEIMDVFFDDWKALGEEESTFGGKADTHLKEYQSFTDLHFSKEKSISYINWHPTINGVIAVAVTERLCFEDRINLSTKLLLSPSLILFWSFSDPINPQLLLECPDDIYCFEFCPSDPNIIVGGCINGQVLILLFFIFKVIITQINRCTIYLIFINNLLKPGFEEKQENETPIVRYCAVSAIENGHKAPITDVQWLPDSYEISKTGVPLENKDGVCVQIVTCAPDCSVLFWDIRPPRVAAHSMTDRKQKPEERPLDNPHGVPSTFKHLDLTWKPLIKVTFSKIETSGEYSPLKFSLRDGVHDNKMCNNVGKLYFSSVLFSNLYKLVLVNCLFYINNYHINKSHQNLEKNEGGVNYGMLRVPSAKHLKTLDDVSTQIFVGTEDGELIYTDWKMEKDNDSGKMISSKPSHRFVAHDGLVHTVKRSPFFNDIILSVGGWTFAIWKEGVMRGPILQSSCSKKRCTVGHWSLSRPGVFFIGKEDGNIEVWDLLEKTHEASQTQNITTASITCIKPWIVSSKQHFLAVSDELGTLHILEIPWTLRRPSSNEKSSMSSYFEREVSHLEYFMKRREFRAKEKKDMEAAEQRKKTEPIIPEKSAEQIEEEVQKEYENYLELENKILKEMGLLPEEEEKLPDV</sequence>
<dbReference type="GO" id="GO:0045504">
    <property type="term" value="F:dynein heavy chain binding"/>
    <property type="evidence" value="ECO:0007669"/>
    <property type="project" value="TreeGrafter"/>
</dbReference>
<reference evidence="12" key="1">
    <citation type="journal article" date="2021" name="Cell">
        <title>Tracing the genetic footprints of vertebrate landing in non-teleost ray-finned fishes.</title>
        <authorList>
            <person name="Bi X."/>
            <person name="Wang K."/>
            <person name="Yang L."/>
            <person name="Pan H."/>
            <person name="Jiang H."/>
            <person name="Wei Q."/>
            <person name="Fang M."/>
            <person name="Yu H."/>
            <person name="Zhu C."/>
            <person name="Cai Y."/>
            <person name="He Y."/>
            <person name="Gan X."/>
            <person name="Zeng H."/>
            <person name="Yu D."/>
            <person name="Zhu Y."/>
            <person name="Jiang H."/>
            <person name="Qiu Q."/>
            <person name="Yang H."/>
            <person name="Zhang Y.E."/>
            <person name="Wang W."/>
            <person name="Zhu M."/>
            <person name="He S."/>
            <person name="Zhang G."/>
        </authorList>
    </citation>
    <scope>NUCLEOTIDE SEQUENCE</scope>
    <source>
        <strain evidence="12">Allg_001</strain>
    </source>
</reference>
<dbReference type="PANTHER" id="PTHR12442:SF5">
    <property type="entry name" value="DYNEIN AXONEMAL INTERMEDIATE CHAIN 3"/>
    <property type="match status" value="1"/>
</dbReference>
<name>A0A8J7NL79_ATRSP</name>
<evidence type="ECO:0000256" key="1">
    <source>
        <dbReference type="ARBA" id="ARBA00004496"/>
    </source>
</evidence>
<dbReference type="GO" id="GO:0045503">
    <property type="term" value="F:dynein light chain binding"/>
    <property type="evidence" value="ECO:0007669"/>
    <property type="project" value="TreeGrafter"/>
</dbReference>
<keyword evidence="5" id="KW-0175">Coiled coil</keyword>
<feature type="region of interest" description="Disordered" evidence="10">
    <location>
        <begin position="558"/>
        <end position="578"/>
    </location>
</feature>
<dbReference type="SMART" id="SM00320">
    <property type="entry name" value="WD40"/>
    <property type="match status" value="4"/>
</dbReference>
<evidence type="ECO:0000313" key="13">
    <source>
        <dbReference type="Proteomes" id="UP000736164"/>
    </source>
</evidence>
<feature type="compositionally biased region" description="Basic and acidic residues" evidence="10">
    <location>
        <begin position="891"/>
        <end position="904"/>
    </location>
</feature>
<evidence type="ECO:0000256" key="2">
    <source>
        <dbReference type="ARBA" id="ARBA00022490"/>
    </source>
</evidence>
<dbReference type="GO" id="GO:0060294">
    <property type="term" value="P:cilium movement involved in cell motility"/>
    <property type="evidence" value="ECO:0007669"/>
    <property type="project" value="TreeGrafter"/>
</dbReference>
<feature type="transmembrane region" description="Helical" evidence="11">
    <location>
        <begin position="629"/>
        <end position="651"/>
    </location>
</feature>
<dbReference type="PANTHER" id="PTHR12442">
    <property type="entry name" value="DYNEIN INTERMEDIATE CHAIN"/>
    <property type="match status" value="1"/>
</dbReference>
<feature type="non-terminal residue" evidence="12">
    <location>
        <position position="950"/>
    </location>
</feature>
<comment type="subcellular location">
    <subcellularLocation>
        <location evidence="1">Cytoplasm</location>
    </subcellularLocation>
</comment>
<feature type="compositionally biased region" description="Basic and acidic residues" evidence="10">
    <location>
        <begin position="560"/>
        <end position="573"/>
    </location>
</feature>
<dbReference type="GO" id="GO:0036156">
    <property type="term" value="C:inner dynein arm"/>
    <property type="evidence" value="ECO:0007669"/>
    <property type="project" value="TreeGrafter"/>
</dbReference>
<comment type="subunit">
    <text evidence="7">Interacts with ACTR2; this interaction reduces binding of the Arp2/3 complex to the VCA domain of nucleation promoting factors. Part of the multisubunit axonemal dynein complex formed at least of two heavy chains and a number of intermediate and light chains. Found in a associated with the catalytic heavy chain DNAH2, the intermediate chain DNAI4, and the light chain DYNLT1.</text>
</comment>
<evidence type="ECO:0000313" key="12">
    <source>
        <dbReference type="EMBL" id="MBN3313246.1"/>
    </source>
</evidence>
<evidence type="ECO:0000256" key="6">
    <source>
        <dbReference type="ARBA" id="ARBA00056346"/>
    </source>
</evidence>
<comment type="caution">
    <text evidence="12">The sequence shown here is derived from an EMBL/GenBank/DDBJ whole genome shotgun (WGS) entry which is preliminary data.</text>
</comment>
<keyword evidence="13" id="KW-1185">Reference proteome</keyword>
<keyword evidence="11" id="KW-1133">Transmembrane helix</keyword>
<gene>
    <name evidence="12" type="primary">Wdr63</name>
    <name evidence="12" type="ORF">GTO95_0013295</name>
</gene>
<dbReference type="Proteomes" id="UP000736164">
    <property type="component" value="Unassembled WGS sequence"/>
</dbReference>
<organism evidence="12 13">
    <name type="scientific">Atractosteus spatula</name>
    <name type="common">Alligator gar</name>
    <name type="synonym">Lepisosteus spatula</name>
    <dbReference type="NCBI Taxonomy" id="7917"/>
    <lineage>
        <taxon>Eukaryota</taxon>
        <taxon>Metazoa</taxon>
        <taxon>Chordata</taxon>
        <taxon>Craniata</taxon>
        <taxon>Vertebrata</taxon>
        <taxon>Euteleostomi</taxon>
        <taxon>Actinopterygii</taxon>
        <taxon>Neopterygii</taxon>
        <taxon>Holostei</taxon>
        <taxon>Semionotiformes</taxon>
        <taxon>Lepisosteidae</taxon>
        <taxon>Atractosteus</taxon>
    </lineage>
</organism>
<dbReference type="InterPro" id="IPR036322">
    <property type="entry name" value="WD40_repeat_dom_sf"/>
</dbReference>
<accession>A0A8J7NL79</accession>
<keyword evidence="4" id="KW-0677">Repeat</keyword>
<keyword evidence="3" id="KW-0853">WD repeat</keyword>
<evidence type="ECO:0000256" key="4">
    <source>
        <dbReference type="ARBA" id="ARBA00022737"/>
    </source>
</evidence>
<dbReference type="SUPFAM" id="SSF50978">
    <property type="entry name" value="WD40 repeat-like"/>
    <property type="match status" value="1"/>
</dbReference>
<feature type="region of interest" description="Disordered" evidence="10">
    <location>
        <begin position="1"/>
        <end position="62"/>
    </location>
</feature>
<dbReference type="AlphaFoldDB" id="A0A8J7NL79"/>
<dbReference type="InterPro" id="IPR001680">
    <property type="entry name" value="WD40_rpt"/>
</dbReference>
<dbReference type="InterPro" id="IPR050687">
    <property type="entry name" value="Dynein_IC"/>
</dbReference>
<dbReference type="Gene3D" id="2.130.10.10">
    <property type="entry name" value="YVTN repeat-like/Quinoprotein amine dehydrogenase"/>
    <property type="match status" value="2"/>
</dbReference>
<dbReference type="EMBL" id="JAAWVO010011080">
    <property type="protein sequence ID" value="MBN3313246.1"/>
    <property type="molecule type" value="Genomic_DNA"/>
</dbReference>
<evidence type="ECO:0000256" key="7">
    <source>
        <dbReference type="ARBA" id="ARBA00065518"/>
    </source>
</evidence>